<reference evidence="1 2" key="1">
    <citation type="journal article" date="2011" name="Stand. Genomic Sci.">
        <title>Complete genome sequence of Cellulophaga lytica type strain (LIM- 21).</title>
        <authorList>
            <person name="Pati A."/>
            <person name="Abt B."/>
            <person name="Teshima H."/>
            <person name="Nolan M."/>
            <person name="Lapidus A."/>
            <person name="Lucas S."/>
            <person name="Hammon N."/>
            <person name="Deshpande S."/>
            <person name="Cheng J.F."/>
            <person name="Tapia R."/>
            <person name="Han C."/>
            <person name="Goodwin L."/>
            <person name="Pitluck S."/>
            <person name="Liolios K."/>
            <person name="Pagani I."/>
            <person name="Mavromatis K."/>
            <person name="Ovchinikova G."/>
            <person name="Chen A."/>
            <person name="Palaniappan K."/>
            <person name="Land M."/>
            <person name="Hauser L."/>
            <person name="Jeffries C.D."/>
            <person name="Detter J.C."/>
            <person name="Brambilla E.M."/>
            <person name="Kannan K.P."/>
            <person name="Rohde M."/>
            <person name="Spring S."/>
            <person name="Goker M."/>
            <person name="Woyke T."/>
            <person name="Bristow J."/>
            <person name="Eisen J.A."/>
            <person name="Markowitz V."/>
            <person name="Hugenholtz P."/>
            <person name="Kyrpides N.C."/>
            <person name="Klenk H.P."/>
            <person name="Ivanova N."/>
        </authorList>
    </citation>
    <scope>NUCLEOTIDE SEQUENCE [LARGE SCALE GENOMIC DNA]</scope>
    <source>
        <strain evidence="2">ATCC 23178 / DSM 7489 / JCM 8516 / NBRC 14961 / NCIMB 1423 / VKM B-1433 / Cy l20</strain>
    </source>
</reference>
<dbReference type="RefSeq" id="WP_013622744.1">
    <property type="nucleotide sequence ID" value="NC_015167.1"/>
</dbReference>
<keyword evidence="2" id="KW-1185">Reference proteome</keyword>
<dbReference type="EMBL" id="CP002534">
    <property type="protein sequence ID" value="ADY31001.1"/>
    <property type="molecule type" value="Genomic_DNA"/>
</dbReference>
<accession>F0REI6</accession>
<evidence type="ECO:0008006" key="3">
    <source>
        <dbReference type="Google" id="ProtNLM"/>
    </source>
</evidence>
<dbReference type="HOGENOM" id="CLU_083260_0_0_10"/>
<dbReference type="Proteomes" id="UP000007487">
    <property type="component" value="Chromosome"/>
</dbReference>
<name>F0REI6_CELLC</name>
<dbReference type="eggNOG" id="COG4585">
    <property type="taxonomic scope" value="Bacteria"/>
</dbReference>
<organism evidence="1 2">
    <name type="scientific">Cellulophaga lytica (strain ATCC 23178 / DSM 7489 / JCM 8516 / NBRC 14961 / NCIMB 1423 / VKM B-1433 / Cy l20)</name>
    <dbReference type="NCBI Taxonomy" id="867900"/>
    <lineage>
        <taxon>Bacteria</taxon>
        <taxon>Pseudomonadati</taxon>
        <taxon>Bacteroidota</taxon>
        <taxon>Flavobacteriia</taxon>
        <taxon>Flavobacteriales</taxon>
        <taxon>Flavobacteriaceae</taxon>
        <taxon>Cellulophaga</taxon>
    </lineage>
</organism>
<proteinExistence type="predicted"/>
<sequence length="280" mass="32569">MYVIKLSGSINTNNYGINKLLNFYNTAKKYSYTHISIDFYDLKWIDANLCAVFQGIIFKLNKERGLNFSTDEIFLKQKFDILIRNGFYLFDENASDARSSTVTLRKFYKNESHNFLDYLDNDLLSHRSLKENEDLKENILGNLLEVFENYEIHSKTEYPVFVCGQYYPTKKILKFTLADIGVGFLEPISIKKKEIKTSIEAIRWAIMNGNSTKDLIHKNTPGGLGLFDLHQFMIKNKGKLEIVTGNVYWTSKHQEMNFNTYKTLNNNLLGTTINLVFNCY</sequence>
<dbReference type="AlphaFoldDB" id="F0REI6"/>
<dbReference type="KEGG" id="cly:Celly_3184"/>
<dbReference type="OrthoDB" id="2047848at2"/>
<evidence type="ECO:0000313" key="2">
    <source>
        <dbReference type="Proteomes" id="UP000007487"/>
    </source>
</evidence>
<gene>
    <name evidence="1" type="ordered locus">Celly_3184</name>
</gene>
<protein>
    <recommendedName>
        <fullName evidence="3">STAS domain-containing protein</fullName>
    </recommendedName>
</protein>
<dbReference type="STRING" id="867900.Celly_3184"/>
<evidence type="ECO:0000313" key="1">
    <source>
        <dbReference type="EMBL" id="ADY31001.1"/>
    </source>
</evidence>